<dbReference type="Gene3D" id="1.20.1260.20">
    <property type="entry name" value="PPE superfamily"/>
    <property type="match status" value="1"/>
</dbReference>
<dbReference type="GO" id="GO:0016787">
    <property type="term" value="F:hydrolase activity"/>
    <property type="evidence" value="ECO:0007669"/>
    <property type="project" value="UniProtKB-KW"/>
</dbReference>
<keyword evidence="5" id="KW-1185">Reference proteome</keyword>
<gene>
    <name evidence="4" type="ORF">EV191_10317</name>
</gene>
<dbReference type="EMBL" id="SLXQ01000003">
    <property type="protein sequence ID" value="TCP53977.1"/>
    <property type="molecule type" value="Genomic_DNA"/>
</dbReference>
<sequence>MVGYAELEKFERGLLDDVAQAWTDHADNLRDQAEAVATQINALGDWTGSAGEAARSGLADIKTLLEDSADEIDKIPGKVEVAADAINSAQKKMTAAIDEAPDYLEVSQSGEVDISAKRGSPEEQAAERRELQDAIDTAIKDATEADETAAGDIRAITPTEVGIDAGSDPGSTAKPIPKPGSDPEDVANWWNGLSAIEKENYLFSDSHKLGSLDGLPIEARDRANRFVLDEHESILEMQRDHGSPEDSLVASNKLDGVKDIQSFLQDHDDNGYLIGFDAENLDKDGQAIVSVGNPDTADNVATHVPGTGADLGTAGKELGRVERLQGQADELEENADNAAIYWLGYDAPDNVLPEATKAGYAEDGKDALSSFQEGLQETRTGDPSHNVVMGHSYGSTLIGHTVAEGGQGLPDDNEVVFVGSPGVGVAAEATATPSVEVEPAVDKLDIPKDQIWATRAENDAIRATPAGTHGDDPTAESFGLGESQVFHSERTSKWPLSAEAHGDYWDKDSQALENLGRIAVDQRPTTD</sequence>
<dbReference type="InterPro" id="IPR036689">
    <property type="entry name" value="ESAT-6-like_sf"/>
</dbReference>
<dbReference type="InterPro" id="IPR010427">
    <property type="entry name" value="DUF1023"/>
</dbReference>
<feature type="domain" description="DUF1023" evidence="3">
    <location>
        <begin position="284"/>
        <end position="465"/>
    </location>
</feature>
<protein>
    <submittedName>
        <fullName evidence="4">Alpha/beta hydrolase family protein</fullName>
    </submittedName>
</protein>
<dbReference type="AlphaFoldDB" id="A0A4R2QW99"/>
<keyword evidence="1" id="KW-0175">Coiled coil</keyword>
<name>A0A4R2QW99_9PSEU</name>
<accession>A0A4R2QW99</accession>
<proteinExistence type="predicted"/>
<evidence type="ECO:0000313" key="4">
    <source>
        <dbReference type="EMBL" id="TCP53977.1"/>
    </source>
</evidence>
<comment type="caution">
    <text evidence="4">The sequence shown here is derived from an EMBL/GenBank/DDBJ whole genome shotgun (WGS) entry which is preliminary data.</text>
</comment>
<keyword evidence="4" id="KW-0378">Hydrolase</keyword>
<dbReference type="InterPro" id="IPR038332">
    <property type="entry name" value="PPE_sf"/>
</dbReference>
<evidence type="ECO:0000259" key="3">
    <source>
        <dbReference type="Pfam" id="PF06259"/>
    </source>
</evidence>
<organism evidence="4 5">
    <name type="scientific">Tamaricihabitans halophyticus</name>
    <dbReference type="NCBI Taxonomy" id="1262583"/>
    <lineage>
        <taxon>Bacteria</taxon>
        <taxon>Bacillati</taxon>
        <taxon>Actinomycetota</taxon>
        <taxon>Actinomycetes</taxon>
        <taxon>Pseudonocardiales</taxon>
        <taxon>Pseudonocardiaceae</taxon>
        <taxon>Tamaricihabitans</taxon>
    </lineage>
</organism>
<dbReference type="RefSeq" id="WP_132876769.1">
    <property type="nucleotide sequence ID" value="NZ_SLXQ01000003.1"/>
</dbReference>
<dbReference type="OrthoDB" id="5170249at2"/>
<dbReference type="Pfam" id="PF06259">
    <property type="entry name" value="Abhydrolase_8"/>
    <property type="match status" value="1"/>
</dbReference>
<evidence type="ECO:0000256" key="2">
    <source>
        <dbReference type="SAM" id="MobiDB-lite"/>
    </source>
</evidence>
<feature type="coiled-coil region" evidence="1">
    <location>
        <begin position="314"/>
        <end position="341"/>
    </location>
</feature>
<feature type="region of interest" description="Disordered" evidence="2">
    <location>
        <begin position="160"/>
        <end position="184"/>
    </location>
</feature>
<evidence type="ECO:0000256" key="1">
    <source>
        <dbReference type="SAM" id="Coils"/>
    </source>
</evidence>
<dbReference type="SUPFAM" id="SSF140453">
    <property type="entry name" value="EsxAB dimer-like"/>
    <property type="match status" value="1"/>
</dbReference>
<dbReference type="Proteomes" id="UP000294911">
    <property type="component" value="Unassembled WGS sequence"/>
</dbReference>
<evidence type="ECO:0000313" key="5">
    <source>
        <dbReference type="Proteomes" id="UP000294911"/>
    </source>
</evidence>
<reference evidence="4 5" key="1">
    <citation type="submission" date="2019-03" db="EMBL/GenBank/DDBJ databases">
        <title>Genomic Encyclopedia of Type Strains, Phase IV (KMG-IV): sequencing the most valuable type-strain genomes for metagenomic binning, comparative biology and taxonomic classification.</title>
        <authorList>
            <person name="Goeker M."/>
        </authorList>
    </citation>
    <scope>NUCLEOTIDE SEQUENCE [LARGE SCALE GENOMIC DNA]</scope>
    <source>
        <strain evidence="4 5">DSM 45765</strain>
    </source>
</reference>